<dbReference type="PANTHER" id="PTHR46018">
    <property type="entry name" value="ZINC PHOSPHODIESTERASE ELAC PROTEIN 1"/>
    <property type="match status" value="1"/>
</dbReference>
<dbReference type="SUPFAM" id="SSF56281">
    <property type="entry name" value="Metallo-hydrolase/oxidoreductase"/>
    <property type="match status" value="1"/>
</dbReference>
<feature type="domain" description="Metallo-beta-lactamase" evidence="1">
    <location>
        <begin position="18"/>
        <end position="207"/>
    </location>
</feature>
<dbReference type="PANTHER" id="PTHR46018:SF7">
    <property type="entry name" value="RIBONUCLEASE Z"/>
    <property type="match status" value="1"/>
</dbReference>
<reference evidence="3" key="1">
    <citation type="submission" date="2018-07" db="EMBL/GenBank/DDBJ databases">
        <authorList>
            <person name="Safronova V.I."/>
            <person name="Chirak E.R."/>
            <person name="Sazanova A.L."/>
        </authorList>
    </citation>
    <scope>NUCLEOTIDE SEQUENCE [LARGE SCALE GENOMIC DNA]</scope>
    <source>
        <strain evidence="3">RCAM04685</strain>
    </source>
</reference>
<dbReference type="AlphaFoldDB" id="A0A370L035"/>
<evidence type="ECO:0000313" key="2">
    <source>
        <dbReference type="EMBL" id="RDJ20212.1"/>
    </source>
</evidence>
<organism evidence="2 3">
    <name type="scientific">Bosea caraganae</name>
    <dbReference type="NCBI Taxonomy" id="2763117"/>
    <lineage>
        <taxon>Bacteria</taxon>
        <taxon>Pseudomonadati</taxon>
        <taxon>Pseudomonadota</taxon>
        <taxon>Alphaproteobacteria</taxon>
        <taxon>Hyphomicrobiales</taxon>
        <taxon>Boseaceae</taxon>
        <taxon>Bosea</taxon>
    </lineage>
</organism>
<dbReference type="InterPro" id="IPR036866">
    <property type="entry name" value="RibonucZ/Hydroxyglut_hydro"/>
</dbReference>
<dbReference type="Pfam" id="PF23023">
    <property type="entry name" value="Anti-Pycsar_Apyc1"/>
    <property type="match status" value="1"/>
</dbReference>
<keyword evidence="3" id="KW-1185">Reference proteome</keyword>
<dbReference type="Gene3D" id="3.60.15.10">
    <property type="entry name" value="Ribonuclease Z/Hydroxyacylglutathione hydrolase-like"/>
    <property type="match status" value="1"/>
</dbReference>
<dbReference type="GO" id="GO:0042781">
    <property type="term" value="F:3'-tRNA processing endoribonuclease activity"/>
    <property type="evidence" value="ECO:0007669"/>
    <property type="project" value="TreeGrafter"/>
</dbReference>
<gene>
    <name evidence="2" type="ORF">DWE98_25760</name>
</gene>
<protein>
    <submittedName>
        <fullName evidence="2">MBL fold metallo-hydrolase</fullName>
    </submittedName>
</protein>
<dbReference type="OrthoDB" id="9800940at2"/>
<dbReference type="InterPro" id="IPR001279">
    <property type="entry name" value="Metallo-B-lactamas"/>
</dbReference>
<proteinExistence type="predicted"/>
<dbReference type="RefSeq" id="WP_114832178.1">
    <property type="nucleotide sequence ID" value="NZ_QQTO01000040.1"/>
</dbReference>
<name>A0A370L035_9HYPH</name>
<dbReference type="CDD" id="cd07740">
    <property type="entry name" value="metallo-hydrolase-like_MBL-fold"/>
    <property type="match status" value="1"/>
</dbReference>
<dbReference type="EMBL" id="QQTP01000021">
    <property type="protein sequence ID" value="RDJ20212.1"/>
    <property type="molecule type" value="Genomic_DNA"/>
</dbReference>
<dbReference type="Proteomes" id="UP000255207">
    <property type="component" value="Unassembled WGS sequence"/>
</dbReference>
<evidence type="ECO:0000313" key="3">
    <source>
        <dbReference type="Proteomes" id="UP000255207"/>
    </source>
</evidence>
<evidence type="ECO:0000259" key="1">
    <source>
        <dbReference type="SMART" id="SM00849"/>
    </source>
</evidence>
<dbReference type="SMART" id="SM00849">
    <property type="entry name" value="Lactamase_B"/>
    <property type="match status" value="1"/>
</dbReference>
<accession>A0A370L035</accession>
<sequence>MKITILGSGDAFGTGGRFNTCLHVEGGADRMLLDCGSSSMVALNKAGVQRNGLSTLLFTHFHGDHFGALPAFLLDAQFVSRREEKLTIAGPAGIEHRVLHMLEADFPGASSNPWNFPISFVEVTPEAPATLAGFEVAAFAMVHDERAGPCQGYQLRRDGKVFAFSGDTAWTDALIRLAEGADILLVECYNYDKPLVNHIDYKTLRAHRAELGAARIVLTHMGPGMLAHGGPLPEERAHDGMVLVP</sequence>
<comment type="caution">
    <text evidence="2">The sequence shown here is derived from an EMBL/GenBank/DDBJ whole genome shotgun (WGS) entry which is preliminary data.</text>
</comment>
<keyword evidence="2" id="KW-0378">Hydrolase</keyword>